<evidence type="ECO:0000256" key="1">
    <source>
        <dbReference type="ARBA" id="ARBA00004141"/>
    </source>
</evidence>
<name>A0A075G693_9EURY</name>
<feature type="transmembrane region" description="Helical" evidence="7">
    <location>
        <begin position="45"/>
        <end position="69"/>
    </location>
</feature>
<dbReference type="FunFam" id="1.10.287.3510:FF:000001">
    <property type="entry name" value="NADH-quinone oxidoreductase subunit K"/>
    <property type="match status" value="1"/>
</dbReference>
<comment type="similarity">
    <text evidence="2">Belongs to the complex I subunit 4L family.</text>
</comment>
<feature type="transmembrane region" description="Helical" evidence="7">
    <location>
        <begin position="20"/>
        <end position="38"/>
    </location>
</feature>
<reference evidence="8" key="1">
    <citation type="journal article" date="2014" name="Genome Biol. Evol.">
        <title>Pangenome evidence for extensive interdomain horizontal transfer affecting lineage core and shell genes in uncultured planktonic thaumarchaeota and euryarchaeota.</title>
        <authorList>
            <person name="Deschamps P."/>
            <person name="Zivanovic Y."/>
            <person name="Moreira D."/>
            <person name="Rodriguez-Valera F."/>
            <person name="Lopez-Garcia P."/>
        </authorList>
    </citation>
    <scope>NUCLEOTIDE SEQUENCE</scope>
</reference>
<evidence type="ECO:0000256" key="3">
    <source>
        <dbReference type="ARBA" id="ARBA00022448"/>
    </source>
</evidence>
<proteinExistence type="inferred from homology"/>
<keyword evidence="6 7" id="KW-0472">Membrane</keyword>
<keyword evidence="4 7" id="KW-0812">Transmembrane</keyword>
<keyword evidence="3" id="KW-0813">Transport</keyword>
<keyword evidence="5 7" id="KW-1133">Transmembrane helix</keyword>
<dbReference type="GO" id="GO:0016651">
    <property type="term" value="F:oxidoreductase activity, acting on NAD(P)H"/>
    <property type="evidence" value="ECO:0007669"/>
    <property type="project" value="InterPro"/>
</dbReference>
<dbReference type="HAMAP" id="MF_01456">
    <property type="entry name" value="NDH1_NuoK"/>
    <property type="match status" value="1"/>
</dbReference>
<sequence>MLRYKLVFSWPGRKVMIDPIHFVVFSSILMLIGAYGVIRNKNAIVVLMSIEIMLTAANINFVAFSSYYHDLTGQIAVLFVTTIAAAEVAIGLAILLSLFKQRDTIELDLLNTLRW</sequence>
<evidence type="ECO:0000256" key="2">
    <source>
        <dbReference type="ARBA" id="ARBA00010519"/>
    </source>
</evidence>
<dbReference type="GO" id="GO:0042773">
    <property type="term" value="P:ATP synthesis coupled electron transport"/>
    <property type="evidence" value="ECO:0007669"/>
    <property type="project" value="InterPro"/>
</dbReference>
<dbReference type="PANTHER" id="PTHR11434:SF16">
    <property type="entry name" value="NADH-UBIQUINONE OXIDOREDUCTASE CHAIN 4L"/>
    <property type="match status" value="1"/>
</dbReference>
<dbReference type="AlphaFoldDB" id="A0A075G693"/>
<feature type="transmembrane region" description="Helical" evidence="7">
    <location>
        <begin position="75"/>
        <end position="99"/>
    </location>
</feature>
<gene>
    <name evidence="8" type="primary">nuoK</name>
</gene>
<evidence type="ECO:0000256" key="6">
    <source>
        <dbReference type="ARBA" id="ARBA00023136"/>
    </source>
</evidence>
<evidence type="ECO:0000256" key="7">
    <source>
        <dbReference type="SAM" id="Phobius"/>
    </source>
</evidence>
<dbReference type="EC" id="1.6.5.3" evidence="8"/>
<dbReference type="GO" id="GO:0030964">
    <property type="term" value="C:NADH dehydrogenase complex"/>
    <property type="evidence" value="ECO:0007669"/>
    <property type="project" value="TreeGrafter"/>
</dbReference>
<evidence type="ECO:0000256" key="5">
    <source>
        <dbReference type="ARBA" id="ARBA00022989"/>
    </source>
</evidence>
<dbReference type="EMBL" id="KF900507">
    <property type="protein sequence ID" value="AIE97441.1"/>
    <property type="molecule type" value="Genomic_DNA"/>
</dbReference>
<protein>
    <submittedName>
        <fullName evidence="8">NADH dehydrogenase subunit k (NuoK)</fullName>
        <ecNumber evidence="8">1.6.5.3</ecNumber>
    </submittedName>
</protein>
<dbReference type="NCBIfam" id="NF004321">
    <property type="entry name" value="PRK05715.1-3"/>
    <property type="match status" value="1"/>
</dbReference>
<keyword evidence="8" id="KW-0560">Oxidoreductase</keyword>
<dbReference type="InterPro" id="IPR039428">
    <property type="entry name" value="NUOK/Mnh_C1-like"/>
</dbReference>
<organism evidence="8">
    <name type="scientific">uncultured marine group II/III euryarchaeote AD1000_99_D12</name>
    <dbReference type="NCBI Taxonomy" id="1457831"/>
    <lineage>
        <taxon>Archaea</taxon>
        <taxon>Methanobacteriati</taxon>
        <taxon>Methanobacteriota</taxon>
        <taxon>environmental samples</taxon>
    </lineage>
</organism>
<dbReference type="PANTHER" id="PTHR11434">
    <property type="entry name" value="NADH-UBIQUINONE OXIDOREDUCTASE SUBUNIT ND4L"/>
    <property type="match status" value="1"/>
</dbReference>
<accession>A0A075G693</accession>
<dbReference type="Gene3D" id="1.10.287.3510">
    <property type="match status" value="1"/>
</dbReference>
<evidence type="ECO:0000256" key="4">
    <source>
        <dbReference type="ARBA" id="ARBA00022692"/>
    </source>
</evidence>
<evidence type="ECO:0000313" key="8">
    <source>
        <dbReference type="EMBL" id="AIE97441.1"/>
    </source>
</evidence>
<dbReference type="NCBIfam" id="NF004320">
    <property type="entry name" value="PRK05715.1-2"/>
    <property type="match status" value="1"/>
</dbReference>
<dbReference type="Pfam" id="PF00420">
    <property type="entry name" value="Oxidored_q2"/>
    <property type="match status" value="1"/>
</dbReference>
<comment type="subcellular location">
    <subcellularLocation>
        <location evidence="1">Membrane</location>
        <topology evidence="1">Multi-pass membrane protein</topology>
    </subcellularLocation>
</comment>
<dbReference type="NCBIfam" id="NF004323">
    <property type="entry name" value="PRK05715.1-5"/>
    <property type="match status" value="1"/>
</dbReference>
<dbReference type="InterPro" id="IPR001133">
    <property type="entry name" value="NADH_UbQ_OxRdtase_chain4L/K"/>
</dbReference>